<dbReference type="PROSITE" id="PS50188">
    <property type="entry name" value="B302_SPRY"/>
    <property type="match status" value="1"/>
</dbReference>
<sequence>MVTEVRGFTDPQKEEYFRKRFRDEEQASRIISHIKTSRSLHIMCHIPVFCWITATVLEDVLETREGGQLPKTLTEMYIHFLVVQAKVKKVKYDGGAETDPHWSPESMKMMESLGKLAFDQLQKGNLIFYESDLTECGIDITAASVYSGVFTQIFKEERGLYQDKVFCFIHLSVQEFLAALHVHLTFINSGLNLLEEQQIISMWSDTRESAEEHFYQNAVNKVLQSPNGHLDLFLRFLLGLSLQTNQTLLRGLLTQTGSISLTNQTLLRGLLTQIGSISQINQTLLRGLLTQTGSISLTNQTLLQGLLTQTGSSSQTNQETVQYIKKKLSENLSAEKSINLFHCLNELNDRSLVEEIQQSLRSGSLSTDKLSPAEWSALVFILLSSEKDLDVFDLQKYSASEEALLRLLPVVKASNKALLSVPYLSERGCEALSSVLSSQSSSLRELDLSVNNLQDSGVKLLSTGLTIPCCKLNTLRLSHCQFSERGFEALSSVVSSQSSSLRELDLSNSDLQDSGVKLLSAGVKSPHCKMETLSLSGCLITKEGCTSLASALSSNPSHLRELDLSYNHPGVSGMKLLSAGLKEQGGRLDTLRVEPAGVRWLRPGLRKYSCQLTIDTNTVNTNLQLSDNNRKVTRVEEVQPYPDHPDRLDVWPQLLCRNGLTGRCYWEVEWRGDVDISVSYRSIRRKGGSDDCRFGHNDHSWSLSCSDNGPRYVWHNNRRTPISSSPSSSVSNRAAVYVDCLAGTLSFYRVSSDTLIHLHTFNTTFTQTLYPGFWFWSPGSSVSLC</sequence>
<dbReference type="InterPro" id="IPR003879">
    <property type="entry name" value="Butyrophylin_SPRY"/>
</dbReference>
<name>A0AAZ1XKA5_OREAU</name>
<dbReference type="CDD" id="cd16040">
    <property type="entry name" value="SPRY_PRY_SNTX"/>
    <property type="match status" value="1"/>
</dbReference>
<dbReference type="InterPro" id="IPR032675">
    <property type="entry name" value="LRR_dom_sf"/>
</dbReference>
<evidence type="ECO:0000256" key="6">
    <source>
        <dbReference type="ARBA" id="ARBA00022840"/>
    </source>
</evidence>
<evidence type="ECO:0000256" key="2">
    <source>
        <dbReference type="ARBA" id="ARBA00022490"/>
    </source>
</evidence>
<accession>A0AAZ1XKA5</accession>
<evidence type="ECO:0000259" key="7">
    <source>
        <dbReference type="PROSITE" id="PS50188"/>
    </source>
</evidence>
<reference evidence="9" key="1">
    <citation type="submission" date="2020-03" db="EMBL/GenBank/DDBJ databases">
        <title>Evolution of repeat sequences and sex chromosomes of tilapia species revealed by chromosome-level genomes.</title>
        <authorList>
            <person name="Xu L."/>
            <person name="Tao W."/>
            <person name="Wang D."/>
            <person name="Zhou Q."/>
        </authorList>
    </citation>
    <scope>NUCLEOTIDE SEQUENCE [LARGE SCALE GENOMIC DNA]</scope>
    <source>
        <strain evidence="9">Israel</strain>
    </source>
</reference>
<dbReference type="FunFam" id="2.60.120.920:FF:000037">
    <property type="entry name" value="Si:dkey-191j3.2"/>
    <property type="match status" value="1"/>
</dbReference>
<dbReference type="PANTHER" id="PTHR24106">
    <property type="entry name" value="NACHT, LRR AND CARD DOMAINS-CONTAINING"/>
    <property type="match status" value="1"/>
</dbReference>
<evidence type="ECO:0000256" key="3">
    <source>
        <dbReference type="ARBA" id="ARBA00022614"/>
    </source>
</evidence>
<evidence type="ECO:0000313" key="9">
    <source>
        <dbReference type="Proteomes" id="UP000472276"/>
    </source>
</evidence>
<dbReference type="PRINTS" id="PR01407">
    <property type="entry name" value="BUTYPHLNCDUF"/>
</dbReference>
<dbReference type="Pfam" id="PF00622">
    <property type="entry name" value="SPRY"/>
    <property type="match status" value="1"/>
</dbReference>
<reference evidence="8" key="2">
    <citation type="submission" date="2025-08" db="UniProtKB">
        <authorList>
            <consortium name="Ensembl"/>
        </authorList>
    </citation>
    <scope>IDENTIFICATION</scope>
</reference>
<dbReference type="InterPro" id="IPR013320">
    <property type="entry name" value="ConA-like_dom_sf"/>
</dbReference>
<dbReference type="InterPro" id="IPR051261">
    <property type="entry name" value="NLR"/>
</dbReference>
<comment type="subcellular location">
    <subcellularLocation>
        <location evidence="1">Cytoplasm</location>
    </subcellularLocation>
</comment>
<dbReference type="GO" id="GO:0005524">
    <property type="term" value="F:ATP binding"/>
    <property type="evidence" value="ECO:0007669"/>
    <property type="project" value="UniProtKB-KW"/>
</dbReference>
<dbReference type="GO" id="GO:0005737">
    <property type="term" value="C:cytoplasm"/>
    <property type="evidence" value="ECO:0007669"/>
    <property type="project" value="UniProtKB-SubCell"/>
</dbReference>
<dbReference type="Pfam" id="PF17776">
    <property type="entry name" value="NLRC4_HD2"/>
    <property type="match status" value="2"/>
</dbReference>
<dbReference type="Pfam" id="PF17779">
    <property type="entry name" value="WHD_NOD2"/>
    <property type="match status" value="1"/>
</dbReference>
<dbReference type="SUPFAM" id="SSF49899">
    <property type="entry name" value="Concanavalin A-like lectins/glucanases"/>
    <property type="match status" value="1"/>
</dbReference>
<dbReference type="Gene3D" id="2.60.120.920">
    <property type="match status" value="1"/>
</dbReference>
<dbReference type="InterPro" id="IPR041267">
    <property type="entry name" value="NLRP_HD2"/>
</dbReference>
<keyword evidence="2" id="KW-0963">Cytoplasm</keyword>
<evidence type="ECO:0000256" key="1">
    <source>
        <dbReference type="ARBA" id="ARBA00004496"/>
    </source>
</evidence>
<dbReference type="SMART" id="SM00368">
    <property type="entry name" value="LRR_RI"/>
    <property type="match status" value="5"/>
</dbReference>
<evidence type="ECO:0000313" key="8">
    <source>
        <dbReference type="Ensembl" id="ENSOABP00000068661.1"/>
    </source>
</evidence>
<dbReference type="InterPro" id="IPR041075">
    <property type="entry name" value="NOD1/2_WH"/>
</dbReference>
<reference evidence="8" key="3">
    <citation type="submission" date="2025-09" db="UniProtKB">
        <authorList>
            <consortium name="Ensembl"/>
        </authorList>
    </citation>
    <scope>IDENTIFICATION</scope>
</reference>
<dbReference type="SMART" id="SM00589">
    <property type="entry name" value="PRY"/>
    <property type="match status" value="1"/>
</dbReference>
<dbReference type="InterPro" id="IPR001870">
    <property type="entry name" value="B30.2/SPRY"/>
</dbReference>
<keyword evidence="5" id="KW-0547">Nucleotide-binding</keyword>
<evidence type="ECO:0000256" key="5">
    <source>
        <dbReference type="ARBA" id="ARBA00022741"/>
    </source>
</evidence>
<dbReference type="InterPro" id="IPR003877">
    <property type="entry name" value="SPRY_dom"/>
</dbReference>
<dbReference type="InterPro" id="IPR043136">
    <property type="entry name" value="B30.2/SPRY_sf"/>
</dbReference>
<keyword evidence="3" id="KW-0433">Leucine-rich repeat</keyword>
<keyword evidence="4" id="KW-0677">Repeat</keyword>
<dbReference type="Pfam" id="PF13765">
    <property type="entry name" value="PRY"/>
    <property type="match status" value="1"/>
</dbReference>
<dbReference type="InterPro" id="IPR006574">
    <property type="entry name" value="PRY"/>
</dbReference>
<dbReference type="Pfam" id="PF13516">
    <property type="entry name" value="LRR_6"/>
    <property type="match status" value="5"/>
</dbReference>
<proteinExistence type="predicted"/>
<feature type="domain" description="B30.2/SPRY" evidence="7">
    <location>
        <begin position="592"/>
        <end position="785"/>
    </location>
</feature>
<organism evidence="8 9">
    <name type="scientific">Oreochromis aureus</name>
    <name type="common">Israeli tilapia</name>
    <name type="synonym">Chromis aureus</name>
    <dbReference type="NCBI Taxonomy" id="47969"/>
    <lineage>
        <taxon>Eukaryota</taxon>
        <taxon>Metazoa</taxon>
        <taxon>Chordata</taxon>
        <taxon>Craniata</taxon>
        <taxon>Vertebrata</taxon>
        <taxon>Euteleostomi</taxon>
        <taxon>Actinopterygii</taxon>
        <taxon>Neopterygii</taxon>
        <taxon>Teleostei</taxon>
        <taxon>Neoteleostei</taxon>
        <taxon>Acanthomorphata</taxon>
        <taxon>Ovalentaria</taxon>
        <taxon>Cichlomorphae</taxon>
        <taxon>Cichliformes</taxon>
        <taxon>Cichlidae</taxon>
        <taxon>African cichlids</taxon>
        <taxon>Pseudocrenilabrinae</taxon>
        <taxon>Oreochromini</taxon>
        <taxon>Oreochromis</taxon>
    </lineage>
</organism>
<keyword evidence="6" id="KW-0067">ATP-binding</keyword>
<dbReference type="AlphaFoldDB" id="A0AAZ1XKA5"/>
<protein>
    <recommendedName>
        <fullName evidence="7">B30.2/SPRY domain-containing protein</fullName>
    </recommendedName>
</protein>
<dbReference type="Proteomes" id="UP000472276">
    <property type="component" value="Unassembled WGS sequence"/>
</dbReference>
<keyword evidence="9" id="KW-1185">Reference proteome</keyword>
<evidence type="ECO:0000256" key="4">
    <source>
        <dbReference type="ARBA" id="ARBA00022737"/>
    </source>
</evidence>
<dbReference type="Ensembl" id="ENSOABT00000068089.1">
    <property type="protein sequence ID" value="ENSOABP00000068661.1"/>
    <property type="gene ID" value="ENSOABG00000035966.1"/>
</dbReference>
<dbReference type="SUPFAM" id="SSF52047">
    <property type="entry name" value="RNI-like"/>
    <property type="match status" value="1"/>
</dbReference>
<dbReference type="SMART" id="SM00449">
    <property type="entry name" value="SPRY"/>
    <property type="match status" value="1"/>
</dbReference>
<dbReference type="Gene3D" id="3.80.10.10">
    <property type="entry name" value="Ribonuclease Inhibitor"/>
    <property type="match status" value="2"/>
</dbReference>
<dbReference type="InterPro" id="IPR001611">
    <property type="entry name" value="Leu-rich_rpt"/>
</dbReference>